<evidence type="ECO:0000256" key="1">
    <source>
        <dbReference type="ARBA" id="ARBA00018719"/>
    </source>
</evidence>
<sequence length="566" mass="60122">MITVEELAAIPLFATLQPSDLAQLAQVAADIRLGDGEYVVHEGEEPSFLLVLSGTLDVMKLVDGIERKIGERAAGKMHGEIPLMYGSPFQAGGRAAGPTRVMKVSSRQFHAIADTSPEITKAVGDLARERLGGLRGIAAEPHPAQVTIVGHRWDAACLALRHFLASNQIVFDSLPSDAPDFAARWQGPPVAEEDLPVLRLTDGSLLVKPRPREVATRLGLTTNPRLEEYDTVIVGGGPAGLAAAVYGASEGLRTLVVEREAPGGQAGTSSRIENYLGFPSGISGHELASRALRQARRLGAEILITRTIDAIDTDARSITLDGGDVIHGRTVILATGVSWRRMTIDGFDRLIGKGIYYGAARSEAGVTQGLDIHLIGAGNSAGQAAMFFANHAATVTLVVRGDSLEKSMSRYLIDQIQGKTNIRVALQTEVRGVDGDDHLTSIDLVDRATGDVRREACGGLFVFIGADAETGWLPAEIARDPRGFVLTGEDLVKAGRWSQDRDPYLLETSVPGFFACGDVRLGPVKRVAAAVGEGSMAIAFVHQYLQRYATLPPPAVVAAAMRAPAG</sequence>
<dbReference type="InterPro" id="IPR014710">
    <property type="entry name" value="RmlC-like_jellyroll"/>
</dbReference>
<protein>
    <recommendedName>
        <fullName evidence="1">Thioredoxin reductase</fullName>
    </recommendedName>
</protein>
<dbReference type="AlphaFoldDB" id="A0A1G6AYS4"/>
<evidence type="ECO:0000313" key="6">
    <source>
        <dbReference type="Proteomes" id="UP000199071"/>
    </source>
</evidence>
<dbReference type="InterPro" id="IPR050097">
    <property type="entry name" value="Ferredoxin-NADP_redctase_2"/>
</dbReference>
<dbReference type="PRINTS" id="PR00368">
    <property type="entry name" value="FADPNR"/>
</dbReference>
<evidence type="ECO:0000256" key="2">
    <source>
        <dbReference type="ARBA" id="ARBA00022630"/>
    </source>
</evidence>
<dbReference type="Proteomes" id="UP000199071">
    <property type="component" value="Unassembled WGS sequence"/>
</dbReference>
<dbReference type="RefSeq" id="WP_090875736.1">
    <property type="nucleotide sequence ID" value="NZ_FMXQ01000002.1"/>
</dbReference>
<dbReference type="STRING" id="665467.SAMN02982931_01008"/>
<dbReference type="Gene3D" id="3.50.50.60">
    <property type="entry name" value="FAD/NAD(P)-binding domain"/>
    <property type="match status" value="2"/>
</dbReference>
<keyword evidence="2" id="KW-0285">Flavoprotein</keyword>
<keyword evidence="3" id="KW-0560">Oxidoreductase</keyword>
<evidence type="ECO:0000256" key="3">
    <source>
        <dbReference type="ARBA" id="ARBA00023002"/>
    </source>
</evidence>
<evidence type="ECO:0000313" key="5">
    <source>
        <dbReference type="EMBL" id="SDB13419.1"/>
    </source>
</evidence>
<dbReference type="PANTHER" id="PTHR48105">
    <property type="entry name" value="THIOREDOXIN REDUCTASE 1-RELATED-RELATED"/>
    <property type="match status" value="1"/>
</dbReference>
<dbReference type="GO" id="GO:0016491">
    <property type="term" value="F:oxidoreductase activity"/>
    <property type="evidence" value="ECO:0007669"/>
    <property type="project" value="UniProtKB-KW"/>
</dbReference>
<accession>A0A1G6AYS4</accession>
<dbReference type="OrthoDB" id="9786503at2"/>
<keyword evidence="6" id="KW-1185">Reference proteome</keyword>
<dbReference type="InterPro" id="IPR018490">
    <property type="entry name" value="cNMP-bd_dom_sf"/>
</dbReference>
<dbReference type="InterPro" id="IPR000595">
    <property type="entry name" value="cNMP-bd_dom"/>
</dbReference>
<dbReference type="SUPFAM" id="SSF51206">
    <property type="entry name" value="cAMP-binding domain-like"/>
    <property type="match status" value="1"/>
</dbReference>
<proteinExistence type="predicted"/>
<dbReference type="CDD" id="cd00038">
    <property type="entry name" value="CAP_ED"/>
    <property type="match status" value="1"/>
</dbReference>
<dbReference type="InterPro" id="IPR023753">
    <property type="entry name" value="FAD/NAD-binding_dom"/>
</dbReference>
<gene>
    <name evidence="5" type="ORF">SAMN02982931_01008</name>
</gene>
<dbReference type="SMART" id="SM00100">
    <property type="entry name" value="cNMP"/>
    <property type="match status" value="1"/>
</dbReference>
<dbReference type="Gene3D" id="2.60.120.10">
    <property type="entry name" value="Jelly Rolls"/>
    <property type="match status" value="1"/>
</dbReference>
<dbReference type="PRINTS" id="PR00469">
    <property type="entry name" value="PNDRDTASEII"/>
</dbReference>
<reference evidence="5 6" key="1">
    <citation type="submission" date="2016-10" db="EMBL/GenBank/DDBJ databases">
        <authorList>
            <person name="de Groot N.N."/>
        </authorList>
    </citation>
    <scope>NUCLEOTIDE SEQUENCE [LARGE SCALE GENOMIC DNA]</scope>
    <source>
        <strain evidence="5 6">ATCC 35022</strain>
    </source>
</reference>
<dbReference type="InterPro" id="IPR036188">
    <property type="entry name" value="FAD/NAD-bd_sf"/>
</dbReference>
<organism evidence="5 6">
    <name type="scientific">Bauldia litoralis</name>
    <dbReference type="NCBI Taxonomy" id="665467"/>
    <lineage>
        <taxon>Bacteria</taxon>
        <taxon>Pseudomonadati</taxon>
        <taxon>Pseudomonadota</taxon>
        <taxon>Alphaproteobacteria</taxon>
        <taxon>Hyphomicrobiales</taxon>
        <taxon>Kaistiaceae</taxon>
        <taxon>Bauldia</taxon>
    </lineage>
</organism>
<dbReference type="Pfam" id="PF00027">
    <property type="entry name" value="cNMP_binding"/>
    <property type="match status" value="1"/>
</dbReference>
<dbReference type="EMBL" id="FMXQ01000002">
    <property type="protein sequence ID" value="SDB13419.1"/>
    <property type="molecule type" value="Genomic_DNA"/>
</dbReference>
<dbReference type="Pfam" id="PF07992">
    <property type="entry name" value="Pyr_redox_2"/>
    <property type="match status" value="1"/>
</dbReference>
<dbReference type="SUPFAM" id="SSF51905">
    <property type="entry name" value="FAD/NAD(P)-binding domain"/>
    <property type="match status" value="1"/>
</dbReference>
<evidence type="ECO:0000259" key="4">
    <source>
        <dbReference type="PROSITE" id="PS50042"/>
    </source>
</evidence>
<feature type="domain" description="Cyclic nucleotide-binding" evidence="4">
    <location>
        <begin position="12"/>
        <end position="121"/>
    </location>
</feature>
<name>A0A1G6AYS4_9HYPH</name>
<dbReference type="PROSITE" id="PS50042">
    <property type="entry name" value="CNMP_BINDING_3"/>
    <property type="match status" value="1"/>
</dbReference>